<reference evidence="7 8" key="1">
    <citation type="submission" date="2020-02" db="EMBL/GenBank/DDBJ databases">
        <title>Comparative genomics of the hypocrealean fungal genus Beauvera.</title>
        <authorList>
            <person name="Showalter D.N."/>
            <person name="Bushley K.E."/>
            <person name="Rehner S.A."/>
        </authorList>
    </citation>
    <scope>NUCLEOTIDE SEQUENCE [LARGE SCALE GENOMIC DNA]</scope>
    <source>
        <strain evidence="7 8">ARSEF4384</strain>
    </source>
</reference>
<dbReference type="EMBL" id="JAAHCF010000649">
    <property type="protein sequence ID" value="KAK8142572.1"/>
    <property type="molecule type" value="Genomic_DNA"/>
</dbReference>
<accession>A0AAW0RK72</accession>
<keyword evidence="8" id="KW-1185">Reference proteome</keyword>
<evidence type="ECO:0000256" key="1">
    <source>
        <dbReference type="ARBA" id="ARBA00004141"/>
    </source>
</evidence>
<dbReference type="Proteomes" id="UP001397290">
    <property type="component" value="Unassembled WGS sequence"/>
</dbReference>
<gene>
    <name evidence="7" type="ORF">G3M48_008553</name>
</gene>
<sequence>MHAKTSWFAFTTGLIVSEMPYLVLCGVIYYVCWYYTVGFPGASSRAGSTFFVMLMYEFLYTGIGQFIAAYAPNVVSATLVNPLIIGVQTRLNLIYTFWCPNPSRQCTGAILTDSSF</sequence>
<evidence type="ECO:0000313" key="7">
    <source>
        <dbReference type="EMBL" id="KAK8142572.1"/>
    </source>
</evidence>
<dbReference type="GO" id="GO:0140359">
    <property type="term" value="F:ABC-type transporter activity"/>
    <property type="evidence" value="ECO:0007669"/>
    <property type="project" value="InterPro"/>
</dbReference>
<evidence type="ECO:0000259" key="6">
    <source>
        <dbReference type="Pfam" id="PF01061"/>
    </source>
</evidence>
<dbReference type="GO" id="GO:0016020">
    <property type="term" value="C:membrane"/>
    <property type="evidence" value="ECO:0007669"/>
    <property type="project" value="UniProtKB-SubCell"/>
</dbReference>
<dbReference type="AlphaFoldDB" id="A0AAW0RK72"/>
<evidence type="ECO:0000256" key="5">
    <source>
        <dbReference type="SAM" id="Phobius"/>
    </source>
</evidence>
<dbReference type="InterPro" id="IPR013525">
    <property type="entry name" value="ABC2_TM"/>
</dbReference>
<evidence type="ECO:0000256" key="4">
    <source>
        <dbReference type="ARBA" id="ARBA00023136"/>
    </source>
</evidence>
<feature type="transmembrane region" description="Helical" evidence="5">
    <location>
        <begin position="20"/>
        <end position="37"/>
    </location>
</feature>
<evidence type="ECO:0000256" key="2">
    <source>
        <dbReference type="ARBA" id="ARBA00022692"/>
    </source>
</evidence>
<comment type="caution">
    <text evidence="7">The sequence shown here is derived from an EMBL/GenBank/DDBJ whole genome shotgun (WGS) entry which is preliminary data.</text>
</comment>
<protein>
    <recommendedName>
        <fullName evidence="6">ABC-2 type transporter transmembrane domain-containing protein</fullName>
    </recommendedName>
</protein>
<proteinExistence type="predicted"/>
<evidence type="ECO:0000313" key="8">
    <source>
        <dbReference type="Proteomes" id="UP001397290"/>
    </source>
</evidence>
<name>A0AAW0RK72_9HYPO</name>
<keyword evidence="4 5" id="KW-0472">Membrane</keyword>
<evidence type="ECO:0000256" key="3">
    <source>
        <dbReference type="ARBA" id="ARBA00022989"/>
    </source>
</evidence>
<comment type="subcellular location">
    <subcellularLocation>
        <location evidence="1">Membrane</location>
        <topology evidence="1">Multi-pass membrane protein</topology>
    </subcellularLocation>
</comment>
<dbReference type="Pfam" id="PF01061">
    <property type="entry name" value="ABC2_membrane"/>
    <property type="match status" value="1"/>
</dbReference>
<organism evidence="7 8">
    <name type="scientific">Beauveria asiatica</name>
    <dbReference type="NCBI Taxonomy" id="1069075"/>
    <lineage>
        <taxon>Eukaryota</taxon>
        <taxon>Fungi</taxon>
        <taxon>Dikarya</taxon>
        <taxon>Ascomycota</taxon>
        <taxon>Pezizomycotina</taxon>
        <taxon>Sordariomycetes</taxon>
        <taxon>Hypocreomycetidae</taxon>
        <taxon>Hypocreales</taxon>
        <taxon>Cordycipitaceae</taxon>
        <taxon>Beauveria</taxon>
    </lineage>
</organism>
<feature type="domain" description="ABC-2 type transporter transmembrane" evidence="6">
    <location>
        <begin position="3"/>
        <end position="88"/>
    </location>
</feature>
<keyword evidence="2 5" id="KW-0812">Transmembrane</keyword>
<keyword evidence="3 5" id="KW-1133">Transmembrane helix</keyword>